<dbReference type="RefSeq" id="WP_068881367.1">
    <property type="nucleotide sequence ID" value="NZ_LNTU01000012.1"/>
</dbReference>
<dbReference type="GO" id="GO:0004540">
    <property type="term" value="F:RNA nuclease activity"/>
    <property type="evidence" value="ECO:0007669"/>
    <property type="project" value="InterPro"/>
</dbReference>
<dbReference type="OrthoDB" id="32625at2"/>
<keyword evidence="4 5" id="KW-0378">Hydrolase</keyword>
<evidence type="ECO:0000256" key="1">
    <source>
        <dbReference type="ARBA" id="ARBA00022649"/>
    </source>
</evidence>
<dbReference type="InterPro" id="IPR022907">
    <property type="entry name" value="VapC_family"/>
</dbReference>
<keyword evidence="5" id="KW-0460">Magnesium</keyword>
<protein>
    <recommendedName>
        <fullName evidence="5">Ribonuclease VapC</fullName>
        <shortName evidence="5">RNase VapC</shortName>
        <ecNumber evidence="5">3.1.-.-</ecNumber>
    </recommendedName>
    <alternativeName>
        <fullName evidence="5">Toxin VapC</fullName>
    </alternativeName>
</protein>
<dbReference type="InterPro" id="IPR029060">
    <property type="entry name" value="PIN-like_dom_sf"/>
</dbReference>
<dbReference type="Pfam" id="PF01850">
    <property type="entry name" value="PIN"/>
    <property type="match status" value="1"/>
</dbReference>
<name>A0A135HVE8_9HYPH</name>
<evidence type="ECO:0000313" key="7">
    <source>
        <dbReference type="EMBL" id="KXF77179.1"/>
    </source>
</evidence>
<dbReference type="InterPro" id="IPR002716">
    <property type="entry name" value="PIN_dom"/>
</dbReference>
<dbReference type="EC" id="3.1.-.-" evidence="5"/>
<dbReference type="GO" id="GO:0016787">
    <property type="term" value="F:hydrolase activity"/>
    <property type="evidence" value="ECO:0007669"/>
    <property type="project" value="UniProtKB-KW"/>
</dbReference>
<reference evidence="7 8" key="1">
    <citation type="submission" date="2015-11" db="EMBL/GenBank/DDBJ databases">
        <title>Draft genome sequence of Paramesorhizobium deserti A-3-E, a strain highly resistant to diverse beta-lactam antibiotics.</title>
        <authorList>
            <person name="Lv R."/>
            <person name="Yang X."/>
            <person name="Fang N."/>
            <person name="Guo J."/>
            <person name="Luo X."/>
            <person name="Peng F."/>
            <person name="Yang R."/>
            <person name="Cui Y."/>
            <person name="Fang C."/>
            <person name="Song Y."/>
        </authorList>
    </citation>
    <scope>NUCLEOTIDE SEQUENCE [LARGE SCALE GENOMIC DNA]</scope>
    <source>
        <strain evidence="7 8">A-3-E</strain>
    </source>
</reference>
<keyword evidence="3 5" id="KW-0479">Metal-binding</keyword>
<evidence type="ECO:0000256" key="2">
    <source>
        <dbReference type="ARBA" id="ARBA00022722"/>
    </source>
</evidence>
<dbReference type="Proteomes" id="UP000070107">
    <property type="component" value="Unassembled WGS sequence"/>
</dbReference>
<feature type="domain" description="PIN" evidence="6">
    <location>
        <begin position="2"/>
        <end position="124"/>
    </location>
</feature>
<gene>
    <name evidence="5" type="primary">vapC</name>
    <name evidence="7" type="ORF">ATN84_07100</name>
</gene>
<dbReference type="SUPFAM" id="SSF88723">
    <property type="entry name" value="PIN domain-like"/>
    <property type="match status" value="1"/>
</dbReference>
<evidence type="ECO:0000259" key="6">
    <source>
        <dbReference type="Pfam" id="PF01850"/>
    </source>
</evidence>
<keyword evidence="2 5" id="KW-0540">Nuclease</keyword>
<dbReference type="AlphaFoldDB" id="A0A135HVE8"/>
<evidence type="ECO:0000256" key="5">
    <source>
        <dbReference type="HAMAP-Rule" id="MF_00265"/>
    </source>
</evidence>
<accession>A0A135HVE8</accession>
<comment type="similarity">
    <text evidence="5">Belongs to the PINc/VapC protein family.</text>
</comment>
<evidence type="ECO:0000256" key="3">
    <source>
        <dbReference type="ARBA" id="ARBA00022723"/>
    </source>
</evidence>
<sequence>MIALDTSVLVAIMLDEPESETFKAVLRRETVIIGWPTLFETRTVLTAKRFSNPGDIVARFSEAPNITAVAFDGQHYHAAERALERYGKGRHSASLNMGDCFSYAVAWVARAPLLFKGNDFGQTDLKLHTASAG</sequence>
<feature type="binding site" evidence="5">
    <location>
        <position position="5"/>
    </location>
    <ligand>
        <name>Mg(2+)</name>
        <dbReference type="ChEBI" id="CHEBI:18420"/>
    </ligand>
</feature>
<dbReference type="Gene3D" id="3.40.50.1010">
    <property type="entry name" value="5'-nuclease"/>
    <property type="match status" value="1"/>
</dbReference>
<dbReference type="GO" id="GO:0000287">
    <property type="term" value="F:magnesium ion binding"/>
    <property type="evidence" value="ECO:0007669"/>
    <property type="project" value="UniProtKB-UniRule"/>
</dbReference>
<keyword evidence="5" id="KW-0800">Toxin</keyword>
<dbReference type="HAMAP" id="MF_00265">
    <property type="entry name" value="VapC_Nob1"/>
    <property type="match status" value="1"/>
</dbReference>
<evidence type="ECO:0000313" key="8">
    <source>
        <dbReference type="Proteomes" id="UP000070107"/>
    </source>
</evidence>
<keyword evidence="1 5" id="KW-1277">Toxin-antitoxin system</keyword>
<evidence type="ECO:0000256" key="4">
    <source>
        <dbReference type="ARBA" id="ARBA00022801"/>
    </source>
</evidence>
<keyword evidence="8" id="KW-1185">Reference proteome</keyword>
<dbReference type="GO" id="GO:0090729">
    <property type="term" value="F:toxin activity"/>
    <property type="evidence" value="ECO:0007669"/>
    <property type="project" value="UniProtKB-KW"/>
</dbReference>
<organism evidence="7 8">
    <name type="scientific">Paramesorhizobium deserti</name>
    <dbReference type="NCBI Taxonomy" id="1494590"/>
    <lineage>
        <taxon>Bacteria</taxon>
        <taxon>Pseudomonadati</taxon>
        <taxon>Pseudomonadota</taxon>
        <taxon>Alphaproteobacteria</taxon>
        <taxon>Hyphomicrobiales</taxon>
        <taxon>Phyllobacteriaceae</taxon>
        <taxon>Paramesorhizobium</taxon>
    </lineage>
</organism>
<feature type="binding site" evidence="5">
    <location>
        <position position="99"/>
    </location>
    <ligand>
        <name>Mg(2+)</name>
        <dbReference type="ChEBI" id="CHEBI:18420"/>
    </ligand>
</feature>
<comment type="caution">
    <text evidence="7">The sequence shown here is derived from an EMBL/GenBank/DDBJ whole genome shotgun (WGS) entry which is preliminary data.</text>
</comment>
<dbReference type="CDD" id="cd09871">
    <property type="entry name" value="PIN_MtVapC28-VapC30-like"/>
    <property type="match status" value="1"/>
</dbReference>
<dbReference type="EMBL" id="LNTU01000012">
    <property type="protein sequence ID" value="KXF77179.1"/>
    <property type="molecule type" value="Genomic_DNA"/>
</dbReference>
<comment type="cofactor">
    <cofactor evidence="5">
        <name>Mg(2+)</name>
        <dbReference type="ChEBI" id="CHEBI:18420"/>
    </cofactor>
</comment>
<proteinExistence type="inferred from homology"/>
<dbReference type="STRING" id="1494590.ATN84_07100"/>
<comment type="function">
    <text evidence="5">Toxic component of a toxin-antitoxin (TA) system. An RNase.</text>
</comment>